<feature type="transmembrane region" description="Helical" evidence="6">
    <location>
        <begin position="217"/>
        <end position="235"/>
    </location>
</feature>
<dbReference type="PANTHER" id="PTHR23427:SF2">
    <property type="entry name" value="SURFEIT LOCUS PROTEIN 1"/>
    <property type="match status" value="1"/>
</dbReference>
<evidence type="ECO:0000313" key="7">
    <source>
        <dbReference type="EMBL" id="MBF8176517.1"/>
    </source>
</evidence>
<keyword evidence="6" id="KW-1003">Cell membrane</keyword>
<keyword evidence="5 6" id="KW-0472">Membrane</keyword>
<proteinExistence type="inferred from homology"/>
<evidence type="ECO:0000256" key="1">
    <source>
        <dbReference type="ARBA" id="ARBA00004370"/>
    </source>
</evidence>
<evidence type="ECO:0000313" key="8">
    <source>
        <dbReference type="Proteomes" id="UP000657372"/>
    </source>
</evidence>
<dbReference type="CDD" id="cd06662">
    <property type="entry name" value="SURF1"/>
    <property type="match status" value="1"/>
</dbReference>
<dbReference type="EMBL" id="JADOEL010000001">
    <property type="protein sequence ID" value="MBF8176517.1"/>
    <property type="molecule type" value="Genomic_DNA"/>
</dbReference>
<reference evidence="7 8" key="1">
    <citation type="submission" date="2020-11" db="EMBL/GenBank/DDBJ databases">
        <title>WGS of Herminiimonas contaminans strain Marseille-Q4544 isolated from planarians Schmidtea mediterranea.</title>
        <authorList>
            <person name="Kangale L."/>
        </authorList>
    </citation>
    <scope>NUCLEOTIDE SEQUENCE [LARGE SCALE GENOMIC DNA]</scope>
    <source>
        <strain evidence="7 8">Marseille-Q4544</strain>
    </source>
</reference>
<dbReference type="PROSITE" id="PS50895">
    <property type="entry name" value="SURF1"/>
    <property type="match status" value="1"/>
</dbReference>
<dbReference type="Proteomes" id="UP000657372">
    <property type="component" value="Unassembled WGS sequence"/>
</dbReference>
<organism evidence="7 8">
    <name type="scientific">Herminiimonas contaminans</name>
    <dbReference type="NCBI Taxonomy" id="1111140"/>
    <lineage>
        <taxon>Bacteria</taxon>
        <taxon>Pseudomonadati</taxon>
        <taxon>Pseudomonadota</taxon>
        <taxon>Betaproteobacteria</taxon>
        <taxon>Burkholderiales</taxon>
        <taxon>Oxalobacteraceae</taxon>
        <taxon>Herminiimonas</taxon>
    </lineage>
</organism>
<evidence type="ECO:0000256" key="5">
    <source>
        <dbReference type="ARBA" id="ARBA00023136"/>
    </source>
</evidence>
<evidence type="ECO:0000256" key="4">
    <source>
        <dbReference type="ARBA" id="ARBA00022989"/>
    </source>
</evidence>
<dbReference type="InterPro" id="IPR045214">
    <property type="entry name" value="Surf1/Surf4"/>
</dbReference>
<dbReference type="PANTHER" id="PTHR23427">
    <property type="entry name" value="SURFEIT LOCUS PROTEIN"/>
    <property type="match status" value="1"/>
</dbReference>
<keyword evidence="3 6" id="KW-0812">Transmembrane</keyword>
<evidence type="ECO:0000256" key="6">
    <source>
        <dbReference type="RuleBase" id="RU363076"/>
    </source>
</evidence>
<dbReference type="Pfam" id="PF02104">
    <property type="entry name" value="SURF1"/>
    <property type="match status" value="1"/>
</dbReference>
<comment type="similarity">
    <text evidence="2 6">Belongs to the SURF1 family.</text>
</comment>
<comment type="caution">
    <text evidence="7">The sequence shown here is derived from an EMBL/GenBank/DDBJ whole genome shotgun (WGS) entry which is preliminary data.</text>
</comment>
<gene>
    <name evidence="7" type="ORF">IXC47_02340</name>
</gene>
<comment type="caution">
    <text evidence="6">Lacks conserved residue(s) required for the propagation of feature annotation.</text>
</comment>
<evidence type="ECO:0000256" key="2">
    <source>
        <dbReference type="ARBA" id="ARBA00007165"/>
    </source>
</evidence>
<accession>A0ABS0ENT0</accession>
<name>A0ABS0ENT0_9BURK</name>
<protein>
    <recommendedName>
        <fullName evidence="6">SURF1-like protein</fullName>
    </recommendedName>
</protein>
<evidence type="ECO:0000256" key="3">
    <source>
        <dbReference type="ARBA" id="ARBA00022692"/>
    </source>
</evidence>
<sequence>MRFTFRFRLVPFVAAAIAVALGLSLGQWQTRRAAEKIAIEQKLNERQAAAAMKFNELSGSALNPDDIEYHRLLIKGEFLRDWPVYLDNRPHNGVAGFYLLMPFKLAGSQLHVLVARGWIPRNVADRTKMPAIVTPSGEIQIEGVARRDIGHVMQLGEIDPPRPQAIVQNLDVTGFAAASGLQMSPIVLEQLTDTNDGLVRDWPVPSTGVDKHRGYAFQWYGLAAMAFIFFVVTGIRRGTK</sequence>
<comment type="subcellular location">
    <subcellularLocation>
        <location evidence="6">Cell membrane</location>
        <topology evidence="6">Multi-pass membrane protein</topology>
    </subcellularLocation>
    <subcellularLocation>
        <location evidence="1">Membrane</location>
    </subcellularLocation>
</comment>
<dbReference type="InterPro" id="IPR002994">
    <property type="entry name" value="Surf1/Shy1"/>
</dbReference>
<keyword evidence="8" id="KW-1185">Reference proteome</keyword>
<keyword evidence="4 6" id="KW-1133">Transmembrane helix</keyword>
<dbReference type="RefSeq" id="WP_175624852.1">
    <property type="nucleotide sequence ID" value="NZ_JADOEL010000001.1"/>
</dbReference>